<protein>
    <recommendedName>
        <fullName evidence="2">Gfo/Idh/MocA-like oxidoreductase N-terminal domain-containing protein</fullName>
    </recommendedName>
</protein>
<gene>
    <name evidence="3" type="ORF">A7985_08480</name>
</gene>
<dbReference type="PANTHER" id="PTHR43377">
    <property type="entry name" value="BILIVERDIN REDUCTASE A"/>
    <property type="match status" value="1"/>
</dbReference>
<dbReference type="OrthoDB" id="9774191at2"/>
<dbReference type="Gene3D" id="3.40.50.720">
    <property type="entry name" value="NAD(P)-binding Rossmann-like Domain"/>
    <property type="match status" value="1"/>
</dbReference>
<dbReference type="GO" id="GO:0000166">
    <property type="term" value="F:nucleotide binding"/>
    <property type="evidence" value="ECO:0007669"/>
    <property type="project" value="InterPro"/>
</dbReference>
<feature type="domain" description="Gfo/Idh/MocA-like oxidoreductase N-terminal" evidence="2">
    <location>
        <begin position="8"/>
        <end position="126"/>
    </location>
</feature>
<dbReference type="SUPFAM" id="SSF51735">
    <property type="entry name" value="NAD(P)-binding Rossmann-fold domains"/>
    <property type="match status" value="1"/>
</dbReference>
<sequence length="314" mass="34835">MNSKNSTLNIAVIGVGRWGKNVVRTIREEMPNARLSHIVTSNPAVKAQYEDELTVLPNWSSLLEHKNEYDCIVAALPPDINLALARDVLPLGIPLFIEKPLAMDSAGAQELLSLAQQHKSIIQVNHIDLYNPAVNEIQARLGNNPIYVKGAIGAAYPHHAVMSPLWEYSPHFIAAALKIVKSSLVSLQATYLPIPESLQDNERREVVLLALKFADGSDVEIHAGNGMEDKTRTLDIRQQQDRYLFVDRADIPLKVNEQAVAIDARLPLTKSLLHFADKVNNQDIDLEDFISGVEVIKILELADRSLQEGKAIKL</sequence>
<keyword evidence="1" id="KW-0732">Signal</keyword>
<dbReference type="EMBL" id="MAUJ01000001">
    <property type="protein sequence ID" value="OCQ23957.1"/>
    <property type="molecule type" value="Genomic_DNA"/>
</dbReference>
<organism evidence="3 4">
    <name type="scientific">Pseudoalteromonas luteoviolacea</name>
    <dbReference type="NCBI Taxonomy" id="43657"/>
    <lineage>
        <taxon>Bacteria</taxon>
        <taxon>Pseudomonadati</taxon>
        <taxon>Pseudomonadota</taxon>
        <taxon>Gammaproteobacteria</taxon>
        <taxon>Alteromonadales</taxon>
        <taxon>Pseudoalteromonadaceae</taxon>
        <taxon>Pseudoalteromonas</taxon>
    </lineage>
</organism>
<dbReference type="Gene3D" id="3.30.360.10">
    <property type="entry name" value="Dihydrodipicolinate Reductase, domain 2"/>
    <property type="match status" value="1"/>
</dbReference>
<dbReference type="InterPro" id="IPR000683">
    <property type="entry name" value="Gfo/Idh/MocA-like_OxRdtase_N"/>
</dbReference>
<dbReference type="Pfam" id="PF01408">
    <property type="entry name" value="GFO_IDH_MocA"/>
    <property type="match status" value="1"/>
</dbReference>
<evidence type="ECO:0000313" key="3">
    <source>
        <dbReference type="EMBL" id="OCQ23957.1"/>
    </source>
</evidence>
<dbReference type="RefSeq" id="WP_065789950.1">
    <property type="nucleotide sequence ID" value="NZ_MAUJ01000001.1"/>
</dbReference>
<evidence type="ECO:0000256" key="1">
    <source>
        <dbReference type="ARBA" id="ARBA00022729"/>
    </source>
</evidence>
<comment type="caution">
    <text evidence="3">The sequence shown here is derived from an EMBL/GenBank/DDBJ whole genome shotgun (WGS) entry which is preliminary data.</text>
</comment>
<evidence type="ECO:0000313" key="4">
    <source>
        <dbReference type="Proteomes" id="UP000093366"/>
    </source>
</evidence>
<dbReference type="InterPro" id="IPR036291">
    <property type="entry name" value="NAD(P)-bd_dom_sf"/>
</dbReference>
<name>A0A1C0TXD5_9GAMM</name>
<dbReference type="AlphaFoldDB" id="A0A1C0TXD5"/>
<dbReference type="Proteomes" id="UP000093366">
    <property type="component" value="Unassembled WGS sequence"/>
</dbReference>
<evidence type="ECO:0000259" key="2">
    <source>
        <dbReference type="Pfam" id="PF01408"/>
    </source>
</evidence>
<proteinExistence type="predicted"/>
<dbReference type="PANTHER" id="PTHR43377:SF1">
    <property type="entry name" value="BILIVERDIN REDUCTASE A"/>
    <property type="match status" value="1"/>
</dbReference>
<accession>A0A1C0TXD5</accession>
<dbReference type="InterPro" id="IPR051450">
    <property type="entry name" value="Gfo/Idh/MocA_Oxidoreductases"/>
</dbReference>
<reference evidence="4" key="1">
    <citation type="submission" date="2016-07" db="EMBL/GenBank/DDBJ databases">
        <authorList>
            <person name="Florea S."/>
            <person name="Webb J.S."/>
            <person name="Jaromczyk J."/>
            <person name="Schardl C.L."/>
        </authorList>
    </citation>
    <scope>NUCLEOTIDE SEQUENCE [LARGE SCALE GENOMIC DNA]</scope>
    <source>
        <strain evidence="4">IPB1</strain>
    </source>
</reference>